<keyword evidence="3" id="KW-1185">Reference proteome</keyword>
<organism evidence="2 3">
    <name type="scientific">Sporomusa ovata</name>
    <dbReference type="NCBI Taxonomy" id="2378"/>
    <lineage>
        <taxon>Bacteria</taxon>
        <taxon>Bacillati</taxon>
        <taxon>Bacillota</taxon>
        <taxon>Negativicutes</taxon>
        <taxon>Selenomonadales</taxon>
        <taxon>Sporomusaceae</taxon>
        <taxon>Sporomusa</taxon>
    </lineage>
</organism>
<name>A0A0U1KY48_9FIRM</name>
<dbReference type="Gene3D" id="3.40.50.150">
    <property type="entry name" value="Vaccinia Virus protein VP39"/>
    <property type="match status" value="1"/>
</dbReference>
<dbReference type="InterPro" id="IPR041698">
    <property type="entry name" value="Methyltransf_25"/>
</dbReference>
<dbReference type="RefSeq" id="WP_021167064.1">
    <property type="nucleotide sequence ID" value="NZ_CTRP01000010.1"/>
</dbReference>
<proteinExistence type="predicted"/>
<protein>
    <recommendedName>
        <fullName evidence="1">Methyltransferase domain-containing protein</fullName>
    </recommendedName>
</protein>
<evidence type="ECO:0000313" key="2">
    <source>
        <dbReference type="EMBL" id="CQR72347.1"/>
    </source>
</evidence>
<dbReference type="Proteomes" id="UP000049855">
    <property type="component" value="Unassembled WGS sequence"/>
</dbReference>
<evidence type="ECO:0000259" key="1">
    <source>
        <dbReference type="Pfam" id="PF13649"/>
    </source>
</evidence>
<sequence>MEKSEKMFQKLFECLADSVRKPQRFELGEALFWDDPHISKSMLEAHLNPNVDGASRRTETIEKTLEHFINSLSIKQGDKVLDLGCGPGLYSSRLCAHGISVTGIDISRRSINYAQKKAREQGLNMDYICKSFFDIDYDGVFDCVLQIYGELCTFSDETRNRLLGIIHRALKDDGRFIFDVSTRALRMREGVKNKWYFSDGGFWRPNRHVVLEQGFDYPEFDTWLDQYIVINEDGEVKTYRLWFHDYSLLTISQVLNNNGFEIEYIWSALEGTEYKKGSDWIAVVARKV</sequence>
<dbReference type="PANTHER" id="PTHR43667:SF2">
    <property type="entry name" value="FATTY ACID C-METHYL TRANSFERASE"/>
    <property type="match status" value="1"/>
</dbReference>
<reference evidence="3" key="1">
    <citation type="submission" date="2015-03" db="EMBL/GenBank/DDBJ databases">
        <authorList>
            <person name="Nijsse Bart"/>
        </authorList>
    </citation>
    <scope>NUCLEOTIDE SEQUENCE [LARGE SCALE GENOMIC DNA]</scope>
</reference>
<dbReference type="InterPro" id="IPR050723">
    <property type="entry name" value="CFA/CMAS"/>
</dbReference>
<dbReference type="SUPFAM" id="SSF53335">
    <property type="entry name" value="S-adenosyl-L-methionine-dependent methyltransferases"/>
    <property type="match status" value="1"/>
</dbReference>
<dbReference type="InterPro" id="IPR029063">
    <property type="entry name" value="SAM-dependent_MTases_sf"/>
</dbReference>
<feature type="domain" description="Methyltransferase" evidence="1">
    <location>
        <begin position="80"/>
        <end position="174"/>
    </location>
</feature>
<evidence type="ECO:0000313" key="3">
    <source>
        <dbReference type="Proteomes" id="UP000049855"/>
    </source>
</evidence>
<dbReference type="AlphaFoldDB" id="A0A0U1KY48"/>
<gene>
    <name evidence="2" type="ORF">SpAn4DRAFT_2807</name>
</gene>
<accession>A0A0U1KY48</accession>
<dbReference type="Pfam" id="PF13649">
    <property type="entry name" value="Methyltransf_25"/>
    <property type="match status" value="1"/>
</dbReference>
<dbReference type="PANTHER" id="PTHR43667">
    <property type="entry name" value="CYCLOPROPANE-FATTY-ACYL-PHOSPHOLIPID SYNTHASE"/>
    <property type="match status" value="1"/>
</dbReference>
<dbReference type="EMBL" id="CTRP01000010">
    <property type="protein sequence ID" value="CQR72347.1"/>
    <property type="molecule type" value="Genomic_DNA"/>
</dbReference>
<dbReference type="CDD" id="cd02440">
    <property type="entry name" value="AdoMet_MTases"/>
    <property type="match status" value="1"/>
</dbReference>